<dbReference type="RefSeq" id="WP_164488661.1">
    <property type="nucleotide sequence ID" value="NZ_CABIWA010000002.1"/>
</dbReference>
<dbReference type="Proteomes" id="UP000095765">
    <property type="component" value="Unassembled WGS sequence"/>
</dbReference>
<evidence type="ECO:0000313" key="2">
    <source>
        <dbReference type="Proteomes" id="UP000095765"/>
    </source>
</evidence>
<protein>
    <submittedName>
        <fullName evidence="1">Uncharacterized protein</fullName>
    </submittedName>
</protein>
<dbReference type="EMBL" id="CZBE01000001">
    <property type="protein sequence ID" value="CUP22153.1"/>
    <property type="molecule type" value="Genomic_DNA"/>
</dbReference>
<reference evidence="1 2" key="1">
    <citation type="submission" date="2015-09" db="EMBL/GenBank/DDBJ databases">
        <authorList>
            <consortium name="Pathogen Informatics"/>
        </authorList>
    </citation>
    <scope>NUCLEOTIDE SEQUENCE [LARGE SCALE GENOMIC DNA]</scope>
    <source>
        <strain evidence="1 2">2789STDY5834939</strain>
    </source>
</reference>
<accession>A0A174LDG9</accession>
<dbReference type="AlphaFoldDB" id="A0A174LDG9"/>
<proteinExistence type="predicted"/>
<evidence type="ECO:0000313" key="1">
    <source>
        <dbReference type="EMBL" id="CUP22153.1"/>
    </source>
</evidence>
<dbReference type="GeneID" id="72463257"/>
<sequence length="54" mass="6070">MDQTKINIDYCGIQNLLRILEQHGFSKAELKKISARIAAQMGADIILRNKKQAA</sequence>
<gene>
    <name evidence="1" type="ORF">ERS852551_00135</name>
</gene>
<name>A0A174LDG9_9FIRM</name>
<organism evidence="1 2">
    <name type="scientific">Anaerotruncus colihominis</name>
    <dbReference type="NCBI Taxonomy" id="169435"/>
    <lineage>
        <taxon>Bacteria</taxon>
        <taxon>Bacillati</taxon>
        <taxon>Bacillota</taxon>
        <taxon>Clostridia</taxon>
        <taxon>Eubacteriales</taxon>
        <taxon>Oscillospiraceae</taxon>
        <taxon>Anaerotruncus</taxon>
    </lineage>
</organism>